<evidence type="ECO:0000256" key="7">
    <source>
        <dbReference type="ARBA" id="ARBA00023136"/>
    </source>
</evidence>
<keyword evidence="3" id="KW-1003">Cell membrane</keyword>
<dbReference type="GO" id="GO:0022857">
    <property type="term" value="F:transmembrane transporter activity"/>
    <property type="evidence" value="ECO:0007669"/>
    <property type="project" value="InterPro"/>
</dbReference>
<protein>
    <submittedName>
        <fullName evidence="9">Ribose ABC transporter permease</fullName>
    </submittedName>
</protein>
<keyword evidence="7 8" id="KW-0472">Membrane</keyword>
<feature type="transmembrane region" description="Helical" evidence="8">
    <location>
        <begin position="12"/>
        <end position="30"/>
    </location>
</feature>
<evidence type="ECO:0000256" key="1">
    <source>
        <dbReference type="ARBA" id="ARBA00004651"/>
    </source>
</evidence>
<evidence type="ECO:0000256" key="3">
    <source>
        <dbReference type="ARBA" id="ARBA00022475"/>
    </source>
</evidence>
<dbReference type="Proteomes" id="UP000318661">
    <property type="component" value="Unassembled WGS sequence"/>
</dbReference>
<evidence type="ECO:0000256" key="5">
    <source>
        <dbReference type="ARBA" id="ARBA00022692"/>
    </source>
</evidence>
<name>A0A537LM07_9BACT</name>
<dbReference type="EMBL" id="VBAJ01000071">
    <property type="protein sequence ID" value="TMJ09012.1"/>
    <property type="molecule type" value="Genomic_DNA"/>
</dbReference>
<keyword evidence="4" id="KW-0997">Cell inner membrane</keyword>
<comment type="caution">
    <text evidence="9">The sequence shown here is derived from an EMBL/GenBank/DDBJ whole genome shotgun (WGS) entry which is preliminary data.</text>
</comment>
<dbReference type="GO" id="GO:0005886">
    <property type="term" value="C:plasma membrane"/>
    <property type="evidence" value="ECO:0007669"/>
    <property type="project" value="UniProtKB-SubCell"/>
</dbReference>
<evidence type="ECO:0000256" key="8">
    <source>
        <dbReference type="SAM" id="Phobius"/>
    </source>
</evidence>
<feature type="transmembrane region" description="Helical" evidence="8">
    <location>
        <begin position="210"/>
        <end position="232"/>
    </location>
</feature>
<evidence type="ECO:0000313" key="9">
    <source>
        <dbReference type="EMBL" id="TMJ09012.1"/>
    </source>
</evidence>
<dbReference type="InterPro" id="IPR001851">
    <property type="entry name" value="ABC_transp_permease"/>
</dbReference>
<comment type="subcellular location">
    <subcellularLocation>
        <location evidence="1">Cell membrane</location>
        <topology evidence="1">Multi-pass membrane protein</topology>
    </subcellularLocation>
</comment>
<accession>A0A537LM07</accession>
<dbReference type="PANTHER" id="PTHR32196">
    <property type="entry name" value="ABC TRANSPORTER PERMEASE PROTEIN YPHD-RELATED-RELATED"/>
    <property type="match status" value="1"/>
</dbReference>
<feature type="transmembrane region" description="Helical" evidence="8">
    <location>
        <begin position="117"/>
        <end position="138"/>
    </location>
</feature>
<evidence type="ECO:0000256" key="4">
    <source>
        <dbReference type="ARBA" id="ARBA00022519"/>
    </source>
</evidence>
<evidence type="ECO:0000256" key="6">
    <source>
        <dbReference type="ARBA" id="ARBA00022989"/>
    </source>
</evidence>
<feature type="transmembrane region" description="Helical" evidence="8">
    <location>
        <begin position="265"/>
        <end position="283"/>
    </location>
</feature>
<dbReference type="Pfam" id="PF02653">
    <property type="entry name" value="BPD_transp_2"/>
    <property type="match status" value="1"/>
</dbReference>
<keyword evidence="6 8" id="KW-1133">Transmembrane helix</keyword>
<dbReference type="AlphaFoldDB" id="A0A537LM07"/>
<feature type="transmembrane region" description="Helical" evidence="8">
    <location>
        <begin position="238"/>
        <end position="258"/>
    </location>
</feature>
<keyword evidence="5 8" id="KW-0812">Transmembrane</keyword>
<proteinExistence type="predicted"/>
<sequence>MNRTSTARFFRLYGMILVLIVLVAALRILQPRALGMANVLNLARQISITALVSAGQTLVILAAQIDLSVGSVLGLAGVVAAGVLRDTDSAAMAVAAGLGVGAACGFANGIVVAKGKVASFIVTLATLGVANGVILLYTGARPIAVQNDDFMYLGEGKWLGVPVPIILAAIVYVALWFILSRTRFGRYNYAIGGNELATRLAGVPVDRYKIYIFMSAGALAGLTGIVLTARLGSGVPTLGIGFELVSITAVVLGGTSLFGGEGRIWGTLVGAAITGVITNGLSILGVGAYYQPVVTGIVILVAVLADRWLRAT</sequence>
<keyword evidence="2" id="KW-0813">Transport</keyword>
<feature type="transmembrane region" description="Helical" evidence="8">
    <location>
        <begin position="289"/>
        <end position="309"/>
    </location>
</feature>
<reference evidence="9 10" key="1">
    <citation type="journal article" date="2019" name="Nat. Microbiol.">
        <title>Mediterranean grassland soil C-N compound turnover is dependent on rainfall and depth, and is mediated by genomically divergent microorganisms.</title>
        <authorList>
            <person name="Diamond S."/>
            <person name="Andeer P.F."/>
            <person name="Li Z."/>
            <person name="Crits-Christoph A."/>
            <person name="Burstein D."/>
            <person name="Anantharaman K."/>
            <person name="Lane K.R."/>
            <person name="Thomas B.C."/>
            <person name="Pan C."/>
            <person name="Northen T.R."/>
            <person name="Banfield J.F."/>
        </authorList>
    </citation>
    <scope>NUCLEOTIDE SEQUENCE [LARGE SCALE GENOMIC DNA]</scope>
    <source>
        <strain evidence="9">NP_2</strain>
    </source>
</reference>
<evidence type="ECO:0000256" key="2">
    <source>
        <dbReference type="ARBA" id="ARBA00022448"/>
    </source>
</evidence>
<feature type="transmembrane region" description="Helical" evidence="8">
    <location>
        <begin position="158"/>
        <end position="179"/>
    </location>
</feature>
<gene>
    <name evidence="9" type="ORF">E6G99_03315</name>
</gene>
<organism evidence="9 10">
    <name type="scientific">Candidatus Segetimicrobium genomatis</name>
    <dbReference type="NCBI Taxonomy" id="2569760"/>
    <lineage>
        <taxon>Bacteria</taxon>
        <taxon>Bacillati</taxon>
        <taxon>Candidatus Sysuimicrobiota</taxon>
        <taxon>Candidatus Sysuimicrobiia</taxon>
        <taxon>Candidatus Sysuimicrobiales</taxon>
        <taxon>Candidatus Segetimicrobiaceae</taxon>
        <taxon>Candidatus Segetimicrobium</taxon>
    </lineage>
</organism>
<dbReference type="PANTHER" id="PTHR32196:SF21">
    <property type="entry name" value="ABC TRANSPORTER PERMEASE PROTEIN YPHD-RELATED"/>
    <property type="match status" value="1"/>
</dbReference>
<feature type="transmembrane region" description="Helical" evidence="8">
    <location>
        <begin position="90"/>
        <end position="110"/>
    </location>
</feature>
<dbReference type="CDD" id="cd06579">
    <property type="entry name" value="TM_PBP1_transp_AraH_like"/>
    <property type="match status" value="1"/>
</dbReference>
<evidence type="ECO:0000313" key="10">
    <source>
        <dbReference type="Proteomes" id="UP000318661"/>
    </source>
</evidence>